<organism evidence="10 11">
    <name type="scientific">Biomphalaria glabrata</name>
    <name type="common">Bloodfluke planorb</name>
    <name type="synonym">Freshwater snail</name>
    <dbReference type="NCBI Taxonomy" id="6526"/>
    <lineage>
        <taxon>Eukaryota</taxon>
        <taxon>Metazoa</taxon>
        <taxon>Spiralia</taxon>
        <taxon>Lophotrochozoa</taxon>
        <taxon>Mollusca</taxon>
        <taxon>Gastropoda</taxon>
        <taxon>Heterobranchia</taxon>
        <taxon>Euthyneura</taxon>
        <taxon>Panpulmonata</taxon>
        <taxon>Hygrophila</taxon>
        <taxon>Lymnaeoidea</taxon>
        <taxon>Planorbidae</taxon>
        <taxon>Biomphalaria</taxon>
    </lineage>
</organism>
<dbReference type="OrthoDB" id="426001at2759"/>
<protein>
    <recommendedName>
        <fullName evidence="2">protein-serine/threonine phosphatase</fullName>
        <ecNumber evidence="2">3.1.3.16</ecNumber>
    </recommendedName>
</protein>
<dbReference type="Pfam" id="PF00782">
    <property type="entry name" value="DSPc"/>
    <property type="match status" value="2"/>
</dbReference>
<dbReference type="GO" id="GO:0004722">
    <property type="term" value="F:protein serine/threonine phosphatase activity"/>
    <property type="evidence" value="ECO:0007669"/>
    <property type="project" value="UniProtKB-EC"/>
</dbReference>
<dbReference type="CDD" id="cd14515">
    <property type="entry name" value="DUSP3-like"/>
    <property type="match status" value="1"/>
</dbReference>
<dbReference type="EnsemblMetazoa" id="BGLB011782-RC">
    <property type="protein sequence ID" value="BGLB011782-PC"/>
    <property type="gene ID" value="BGLB011782"/>
</dbReference>
<dbReference type="InterPro" id="IPR000340">
    <property type="entry name" value="Dual-sp_phosphatase_cat-dom"/>
</dbReference>
<sequence>MENFTMKTVDEDRPCSIEELENIITSPTGGLTMLPSTAFDKICEGIFLGEGDTARNVTTMKQLGVTHVLNTALGKDAFHVNTNHVMYQRKGIKFLGLEATDAMHFDMAKYFYPAADFIHEGLTSGGQVFVHCVQGVSRSATLVIAYLMIKSHMTVQDAVRLVRSRREISPNPGFLQQLCNLNEELKKSGHFPHTNSSLAAAIENSDVEDDCGEEETCTVKDLEEILTAPIQVPSSSLSQINENIALGLSHFMNSSDKLQRFGITHVLNMSFKQGDDSDTPLYQQMGVKFLGIETQDTLTFDMTPYYELAADFIDDTVQINGCVFIHGVDGVSCSATALIAYLMIKKHYSLKAAARYVRRKREACINANFLQQLCDLNLKLQQCGHFKLRKNNFTDPIK</sequence>
<dbReference type="SMART" id="SM00195">
    <property type="entry name" value="DSPc"/>
    <property type="match status" value="2"/>
</dbReference>
<evidence type="ECO:0000259" key="8">
    <source>
        <dbReference type="PROSITE" id="PS50054"/>
    </source>
</evidence>
<dbReference type="GO" id="GO:0005737">
    <property type="term" value="C:cytoplasm"/>
    <property type="evidence" value="ECO:0007669"/>
    <property type="project" value="TreeGrafter"/>
</dbReference>
<dbReference type="Proteomes" id="UP000076420">
    <property type="component" value="Unassembled WGS sequence"/>
</dbReference>
<evidence type="ECO:0000256" key="4">
    <source>
        <dbReference type="ARBA" id="ARBA00022912"/>
    </source>
</evidence>
<dbReference type="VEuPathDB" id="VectorBase:BGLAX_050568"/>
<dbReference type="InterPro" id="IPR016130">
    <property type="entry name" value="Tyr_Pase_AS"/>
</dbReference>
<name>A0A2C9K1R4_BIOGL</name>
<evidence type="ECO:0000259" key="9">
    <source>
        <dbReference type="PROSITE" id="PS50056"/>
    </source>
</evidence>
<dbReference type="InterPro" id="IPR020422">
    <property type="entry name" value="TYR_PHOSPHATASE_DUAL_dom"/>
</dbReference>
<dbReference type="InterPro" id="IPR029021">
    <property type="entry name" value="Prot-tyrosine_phosphatase-like"/>
</dbReference>
<gene>
    <name evidence="10" type="primary">106078188</name>
</gene>
<dbReference type="InterPro" id="IPR000387">
    <property type="entry name" value="Tyr_Pase_dom"/>
</dbReference>
<dbReference type="PANTHER" id="PTHR45682:SF1">
    <property type="entry name" value="DUAL SPECIFICITY PROTEIN PHOSPHATASE 3"/>
    <property type="match status" value="1"/>
</dbReference>
<dbReference type="PRINTS" id="PR01908">
    <property type="entry name" value="ADSPHPHTASE"/>
</dbReference>
<dbReference type="EnsemblMetazoa" id="BGLB011782-RB">
    <property type="protein sequence ID" value="BGLB011782-PB"/>
    <property type="gene ID" value="BGLB011782"/>
</dbReference>
<reference evidence="10" key="1">
    <citation type="submission" date="2020-05" db="UniProtKB">
        <authorList>
            <consortium name="EnsemblMetazoa"/>
        </authorList>
    </citation>
    <scope>IDENTIFICATION</scope>
    <source>
        <strain evidence="10">BB02</strain>
    </source>
</reference>
<evidence type="ECO:0000256" key="5">
    <source>
        <dbReference type="ARBA" id="ARBA00047761"/>
    </source>
</evidence>
<dbReference type="GO" id="GO:0008138">
    <property type="term" value="F:protein tyrosine/serine/threonine phosphatase activity"/>
    <property type="evidence" value="ECO:0007669"/>
    <property type="project" value="InterPro"/>
</dbReference>
<feature type="domain" description="Tyrosine specific protein phosphatases" evidence="9">
    <location>
        <begin position="109"/>
        <end position="166"/>
    </location>
</feature>
<dbReference type="InterPro" id="IPR020405">
    <property type="entry name" value="Atypical_DUSP_subfamA"/>
</dbReference>
<evidence type="ECO:0000313" key="10">
    <source>
        <dbReference type="EnsemblMetazoa" id="BGLB011782-PC"/>
    </source>
</evidence>
<keyword evidence="3" id="KW-0378">Hydrolase</keyword>
<evidence type="ECO:0000313" key="11">
    <source>
        <dbReference type="Proteomes" id="UP000076420"/>
    </source>
</evidence>
<dbReference type="SUPFAM" id="SSF52799">
    <property type="entry name" value="(Phosphotyrosine protein) phosphatases II"/>
    <property type="match status" value="2"/>
</dbReference>
<dbReference type="PRINTS" id="PR01909">
    <property type="entry name" value="ADSPHPHTASEA"/>
</dbReference>
<evidence type="ECO:0000256" key="1">
    <source>
        <dbReference type="ARBA" id="ARBA00008601"/>
    </source>
</evidence>
<accession>A0A2C9K1R4</accession>
<evidence type="ECO:0000256" key="2">
    <source>
        <dbReference type="ARBA" id="ARBA00013081"/>
    </source>
</evidence>
<dbReference type="VEuPathDB" id="VectorBase:BGLB011782"/>
<comment type="similarity">
    <text evidence="1">Belongs to the protein-tyrosine phosphatase family. Non-receptor class dual specificity subfamily.</text>
</comment>
<dbReference type="STRING" id="6526.A0A2C9K1R4"/>
<dbReference type="Gene3D" id="3.90.190.10">
    <property type="entry name" value="Protein tyrosine phosphatase superfamily"/>
    <property type="match status" value="2"/>
</dbReference>
<dbReference type="PROSITE" id="PS00383">
    <property type="entry name" value="TYR_PHOSPHATASE_1"/>
    <property type="match status" value="1"/>
</dbReference>
<dbReference type="EC" id="3.1.3.16" evidence="2"/>
<dbReference type="GO" id="GO:0033549">
    <property type="term" value="F:MAP kinase phosphatase activity"/>
    <property type="evidence" value="ECO:0007669"/>
    <property type="project" value="TreeGrafter"/>
</dbReference>
<comment type="catalytic activity">
    <reaction evidence="6">
        <text>O-phospho-L-threonyl-[protein] + H2O = L-threonyl-[protein] + phosphate</text>
        <dbReference type="Rhea" id="RHEA:47004"/>
        <dbReference type="Rhea" id="RHEA-COMP:11060"/>
        <dbReference type="Rhea" id="RHEA-COMP:11605"/>
        <dbReference type="ChEBI" id="CHEBI:15377"/>
        <dbReference type="ChEBI" id="CHEBI:30013"/>
        <dbReference type="ChEBI" id="CHEBI:43474"/>
        <dbReference type="ChEBI" id="CHEBI:61977"/>
        <dbReference type="EC" id="3.1.3.16"/>
    </reaction>
</comment>
<feature type="domain" description="Tyrosine-protein phosphatase" evidence="8">
    <location>
        <begin position="236"/>
        <end position="382"/>
    </location>
</feature>
<feature type="domain" description="Tyrosine-protein phosphatase" evidence="8">
    <location>
        <begin position="38"/>
        <end position="187"/>
    </location>
</feature>
<dbReference type="GO" id="GO:0043409">
    <property type="term" value="P:negative regulation of MAPK cascade"/>
    <property type="evidence" value="ECO:0007669"/>
    <property type="project" value="TreeGrafter"/>
</dbReference>
<dbReference type="PROSITE" id="PS50056">
    <property type="entry name" value="TYR_PHOSPHATASE_2"/>
    <property type="match status" value="1"/>
</dbReference>
<keyword evidence="4" id="KW-0904">Protein phosphatase</keyword>
<dbReference type="PANTHER" id="PTHR45682">
    <property type="entry name" value="AGAP008228-PA"/>
    <property type="match status" value="1"/>
</dbReference>
<evidence type="ECO:0000256" key="7">
    <source>
        <dbReference type="PIRSR" id="PIRSR620405-1"/>
    </source>
</evidence>
<dbReference type="KEGG" id="bgt:106078188"/>
<evidence type="ECO:0000256" key="6">
    <source>
        <dbReference type="ARBA" id="ARBA00048336"/>
    </source>
</evidence>
<proteinExistence type="inferred from homology"/>
<evidence type="ECO:0000256" key="3">
    <source>
        <dbReference type="ARBA" id="ARBA00022801"/>
    </source>
</evidence>
<dbReference type="PROSITE" id="PS50054">
    <property type="entry name" value="TYR_PHOSPHATASE_DUAL"/>
    <property type="match status" value="2"/>
</dbReference>
<comment type="catalytic activity">
    <reaction evidence="5">
        <text>O-phospho-L-seryl-[protein] + H2O = L-seryl-[protein] + phosphate</text>
        <dbReference type="Rhea" id="RHEA:20629"/>
        <dbReference type="Rhea" id="RHEA-COMP:9863"/>
        <dbReference type="Rhea" id="RHEA-COMP:11604"/>
        <dbReference type="ChEBI" id="CHEBI:15377"/>
        <dbReference type="ChEBI" id="CHEBI:29999"/>
        <dbReference type="ChEBI" id="CHEBI:43474"/>
        <dbReference type="ChEBI" id="CHEBI:83421"/>
        <dbReference type="EC" id="3.1.3.16"/>
    </reaction>
</comment>
<dbReference type="AlphaFoldDB" id="A0A2C9K1R4"/>
<feature type="active site" description="Phosphocysteine intermediate" evidence="7">
    <location>
        <position position="132"/>
    </location>
</feature>